<keyword evidence="3" id="KW-1185">Reference proteome</keyword>
<keyword evidence="1" id="KW-1133">Transmembrane helix</keyword>
<proteinExistence type="predicted"/>
<protein>
    <submittedName>
        <fullName evidence="2">Uncharacterized protein</fullName>
    </submittedName>
</protein>
<gene>
    <name evidence="2" type="ORF">D7Z94_02020</name>
</gene>
<evidence type="ECO:0000313" key="3">
    <source>
        <dbReference type="Proteomes" id="UP000276603"/>
    </source>
</evidence>
<name>A0A3B0CCX8_9FLAO</name>
<sequence>MKRASLNQYVAIPMVLALVLLNAVLILYFYNEWRLVSQNATEASFYNPDVEMKKAYIASSRNAMRLLLTIKGIELMALFFRKGIVAMTFLIFINLLGYFFIFS</sequence>
<keyword evidence="1" id="KW-0812">Transmembrane</keyword>
<dbReference type="EMBL" id="RBCJ01000001">
    <property type="protein sequence ID" value="RKN82641.1"/>
    <property type="molecule type" value="Genomic_DNA"/>
</dbReference>
<dbReference type="RefSeq" id="WP_120709832.1">
    <property type="nucleotide sequence ID" value="NZ_RBCJ01000001.1"/>
</dbReference>
<reference evidence="2 3" key="1">
    <citation type="submission" date="2018-10" db="EMBL/GenBank/DDBJ databases">
        <title>Ulvibacterium marinum gen. nov., sp. nov., a novel marine bacterium of the family Flavobacteriaceae, isolated from a culture of the green alga Ulva prolifera.</title>
        <authorList>
            <person name="Zhang Z."/>
        </authorList>
    </citation>
    <scope>NUCLEOTIDE SEQUENCE [LARGE SCALE GENOMIC DNA]</scope>
    <source>
        <strain evidence="2 3">CCMM003</strain>
    </source>
</reference>
<feature type="transmembrane region" description="Helical" evidence="1">
    <location>
        <begin position="84"/>
        <end position="102"/>
    </location>
</feature>
<feature type="transmembrane region" description="Helical" evidence="1">
    <location>
        <begin position="9"/>
        <end position="30"/>
    </location>
</feature>
<accession>A0A3B0CCX8</accession>
<evidence type="ECO:0000256" key="1">
    <source>
        <dbReference type="SAM" id="Phobius"/>
    </source>
</evidence>
<comment type="caution">
    <text evidence="2">The sequence shown here is derived from an EMBL/GenBank/DDBJ whole genome shotgun (WGS) entry which is preliminary data.</text>
</comment>
<evidence type="ECO:0000313" key="2">
    <source>
        <dbReference type="EMBL" id="RKN82641.1"/>
    </source>
</evidence>
<organism evidence="2 3">
    <name type="scientific">Ulvibacterium marinum</name>
    <dbReference type="NCBI Taxonomy" id="2419782"/>
    <lineage>
        <taxon>Bacteria</taxon>
        <taxon>Pseudomonadati</taxon>
        <taxon>Bacteroidota</taxon>
        <taxon>Flavobacteriia</taxon>
        <taxon>Flavobacteriales</taxon>
        <taxon>Flavobacteriaceae</taxon>
        <taxon>Ulvibacterium</taxon>
    </lineage>
</organism>
<keyword evidence="1" id="KW-0472">Membrane</keyword>
<dbReference type="Proteomes" id="UP000276603">
    <property type="component" value="Unassembled WGS sequence"/>
</dbReference>
<dbReference type="AlphaFoldDB" id="A0A3B0CCX8"/>